<evidence type="ECO:0000256" key="3">
    <source>
        <dbReference type="ARBA" id="ARBA00022475"/>
    </source>
</evidence>
<dbReference type="InterPro" id="IPR010920">
    <property type="entry name" value="LSM_dom_sf"/>
</dbReference>
<dbReference type="OrthoDB" id="9809206at2"/>
<evidence type="ECO:0000313" key="12">
    <source>
        <dbReference type="EMBL" id="KFL37833.1"/>
    </source>
</evidence>
<keyword evidence="7" id="KW-0813">Transport</keyword>
<keyword evidence="7" id="KW-0407">Ion channel</keyword>
<dbReference type="RefSeq" id="WP_051924223.1">
    <property type="nucleotide sequence ID" value="NZ_AVCJ01000001.1"/>
</dbReference>
<keyword evidence="7" id="KW-0997">Cell inner membrane</keyword>
<evidence type="ECO:0000259" key="11">
    <source>
        <dbReference type="Pfam" id="PF21088"/>
    </source>
</evidence>
<comment type="caution">
    <text evidence="12">The sequence shown here is derived from an EMBL/GenBank/DDBJ whole genome shotgun (WGS) entry which is preliminary data.</text>
</comment>
<dbReference type="InterPro" id="IPR011014">
    <property type="entry name" value="MscS_channel_TM-2"/>
</dbReference>
<organism evidence="12 13">
    <name type="scientific">Arenimonas donghaensis DSM 18148 = HO3-R19</name>
    <dbReference type="NCBI Taxonomy" id="1121014"/>
    <lineage>
        <taxon>Bacteria</taxon>
        <taxon>Pseudomonadati</taxon>
        <taxon>Pseudomonadota</taxon>
        <taxon>Gammaproteobacteria</taxon>
        <taxon>Lysobacterales</taxon>
        <taxon>Lysobacteraceae</taxon>
        <taxon>Arenimonas</taxon>
    </lineage>
</organism>
<evidence type="ECO:0000256" key="8">
    <source>
        <dbReference type="SAM" id="MobiDB-lite"/>
    </source>
</evidence>
<feature type="transmembrane region" description="Helical" evidence="7">
    <location>
        <begin position="111"/>
        <end position="131"/>
    </location>
</feature>
<dbReference type="GO" id="GO:0008381">
    <property type="term" value="F:mechanosensitive monoatomic ion channel activity"/>
    <property type="evidence" value="ECO:0007669"/>
    <property type="project" value="InterPro"/>
</dbReference>
<evidence type="ECO:0000313" key="13">
    <source>
        <dbReference type="Proteomes" id="UP000029085"/>
    </source>
</evidence>
<dbReference type="SUPFAM" id="SSF50182">
    <property type="entry name" value="Sm-like ribonucleoproteins"/>
    <property type="match status" value="1"/>
</dbReference>
<dbReference type="Gene3D" id="2.30.30.60">
    <property type="match status" value="1"/>
</dbReference>
<evidence type="ECO:0000259" key="9">
    <source>
        <dbReference type="Pfam" id="PF00924"/>
    </source>
</evidence>
<feature type="domain" description="Mechanosensitive ion channel MscS" evidence="9">
    <location>
        <begin position="155"/>
        <end position="221"/>
    </location>
</feature>
<dbReference type="PANTHER" id="PTHR30221:SF1">
    <property type="entry name" value="SMALL-CONDUCTANCE MECHANOSENSITIVE CHANNEL"/>
    <property type="match status" value="1"/>
</dbReference>
<evidence type="ECO:0000256" key="2">
    <source>
        <dbReference type="ARBA" id="ARBA00008017"/>
    </source>
</evidence>
<sequence>MTQATPAPTNDPSTPSQAAAASADAAGTVEQAAESASEAAEAADAAARAASRIDGVESQLADLLNMPPWAVKVMLAIAVGLVGWFLIKLLVRGADRVMVRSGMEEILRNFLGNLVRVVGLVVVFVAVLDAIGVPTTSLLAVLGAAGLAIGLALKDSLSNIAAGVMLIVLRPFRAGDAVQAAGEEGVVERVGIFQTVLRAYQNHDIVLPNSEITTAPIINYTARGQRRIDLAIGIGYDDDIKKAREALMALAHGHEKVLKDPEPQVLVTGLGESSVDLVLRAWTQTPDYIATGSDLKEAVHRNFGEIGISIPFPQRDLHIYHHGQDGKVLESPQVRLVSDPKD</sequence>
<feature type="domain" description="Mechanosensitive ion channel transmembrane helices 2/3" evidence="11">
    <location>
        <begin position="113"/>
        <end position="154"/>
    </location>
</feature>
<feature type="compositionally biased region" description="Low complexity" evidence="8">
    <location>
        <begin position="18"/>
        <end position="36"/>
    </location>
</feature>
<comment type="caution">
    <text evidence="7">Lacks conserved residue(s) required for the propagation of feature annotation.</text>
</comment>
<evidence type="ECO:0000256" key="1">
    <source>
        <dbReference type="ARBA" id="ARBA00004651"/>
    </source>
</evidence>
<dbReference type="InterPro" id="IPR011066">
    <property type="entry name" value="MscS_channel_C_sf"/>
</dbReference>
<comment type="subunit">
    <text evidence="7">Homoheptamer.</text>
</comment>
<dbReference type="STRING" id="1121014.N788_01300"/>
<reference evidence="12 13" key="2">
    <citation type="journal article" date="2015" name="Stand. Genomic Sci.">
        <title>High quality draft genomic sequence of Arenimonas donghaensis DSM 18148(T).</title>
        <authorList>
            <person name="Chen F."/>
            <person name="Wang H."/>
            <person name="Cao Y."/>
            <person name="Li X."/>
            <person name="Wang G."/>
        </authorList>
    </citation>
    <scope>NUCLEOTIDE SEQUENCE [LARGE SCALE GENOMIC DNA]</scope>
    <source>
        <strain evidence="12 13">HO3-R19</strain>
    </source>
</reference>
<dbReference type="Gene3D" id="3.30.70.100">
    <property type="match status" value="1"/>
</dbReference>
<dbReference type="InterPro" id="IPR049142">
    <property type="entry name" value="MS_channel_1st"/>
</dbReference>
<proteinExistence type="inferred from homology"/>
<dbReference type="EMBL" id="AVCJ01000001">
    <property type="protein sequence ID" value="KFL37833.1"/>
    <property type="molecule type" value="Genomic_DNA"/>
</dbReference>
<dbReference type="Pfam" id="PF21088">
    <property type="entry name" value="MS_channel_1st"/>
    <property type="match status" value="1"/>
</dbReference>
<feature type="transmembrane region" description="Helical" evidence="7">
    <location>
        <begin position="69"/>
        <end position="91"/>
    </location>
</feature>
<dbReference type="InterPro" id="IPR049278">
    <property type="entry name" value="MS_channel_C"/>
</dbReference>
<dbReference type="PANTHER" id="PTHR30221">
    <property type="entry name" value="SMALL-CONDUCTANCE MECHANOSENSITIVE CHANNEL"/>
    <property type="match status" value="1"/>
</dbReference>
<keyword evidence="3" id="KW-1003">Cell membrane</keyword>
<name>A0A087MLT0_9GAMM</name>
<keyword evidence="7" id="KW-0406">Ion transport</keyword>
<comment type="subcellular location">
    <subcellularLocation>
        <location evidence="7">Cell inner membrane</location>
        <topology evidence="7">Multi-pass membrane protein</topology>
    </subcellularLocation>
    <subcellularLocation>
        <location evidence="1">Cell membrane</location>
        <topology evidence="1">Multi-pass membrane protein</topology>
    </subcellularLocation>
</comment>
<dbReference type="Proteomes" id="UP000029085">
    <property type="component" value="Unassembled WGS sequence"/>
</dbReference>
<dbReference type="InterPro" id="IPR045275">
    <property type="entry name" value="MscS_archaea/bacteria_type"/>
</dbReference>
<keyword evidence="6 7" id="KW-0472">Membrane</keyword>
<feature type="region of interest" description="Disordered" evidence="8">
    <location>
        <begin position="1"/>
        <end position="36"/>
    </location>
</feature>
<keyword evidence="4 7" id="KW-0812">Transmembrane</keyword>
<feature type="domain" description="Mechanosensitive ion channel MscS C-terminal" evidence="10">
    <location>
        <begin position="229"/>
        <end position="310"/>
    </location>
</feature>
<evidence type="ECO:0000256" key="7">
    <source>
        <dbReference type="RuleBase" id="RU369025"/>
    </source>
</evidence>
<keyword evidence="13" id="KW-1185">Reference proteome</keyword>
<dbReference type="GO" id="GO:0005886">
    <property type="term" value="C:plasma membrane"/>
    <property type="evidence" value="ECO:0007669"/>
    <property type="project" value="UniProtKB-SubCell"/>
</dbReference>
<keyword evidence="5 7" id="KW-1133">Transmembrane helix</keyword>
<gene>
    <name evidence="12" type="ORF">N788_01300</name>
</gene>
<comment type="similarity">
    <text evidence="2 7">Belongs to the MscS (TC 1.A.23) family.</text>
</comment>
<comment type="function">
    <text evidence="7">Mechanosensitive channel that participates in the regulation of osmotic pressure changes within the cell, opening in response to stretch forces in the membrane lipid bilayer, without the need for other proteins. Contributes to normal resistance to hypoosmotic shock. Forms an ion channel of 1.0 nanosiemens conductance with a slight preference for anions.</text>
</comment>
<feature type="compositionally biased region" description="Polar residues" evidence="8">
    <location>
        <begin position="1"/>
        <end position="17"/>
    </location>
</feature>
<protein>
    <recommendedName>
        <fullName evidence="7">Small-conductance mechanosensitive channel</fullName>
    </recommendedName>
</protein>
<reference evidence="13" key="1">
    <citation type="submission" date="2013-08" db="EMBL/GenBank/DDBJ databases">
        <title>Genome sequencing of Arenimonas donghaensis.</title>
        <authorList>
            <person name="Chen F."/>
            <person name="Wang G."/>
        </authorList>
    </citation>
    <scope>NUCLEOTIDE SEQUENCE [LARGE SCALE GENOMIC DNA]</scope>
    <source>
        <strain evidence="13">HO3-R19</strain>
    </source>
</reference>
<dbReference type="AlphaFoldDB" id="A0A087MLT0"/>
<dbReference type="Pfam" id="PF21082">
    <property type="entry name" value="MS_channel_3rd"/>
    <property type="match status" value="1"/>
</dbReference>
<dbReference type="PATRIC" id="fig|1121014.3.peg.250"/>
<evidence type="ECO:0000256" key="6">
    <source>
        <dbReference type="ARBA" id="ARBA00023136"/>
    </source>
</evidence>
<evidence type="ECO:0000256" key="4">
    <source>
        <dbReference type="ARBA" id="ARBA00022692"/>
    </source>
</evidence>
<dbReference type="Gene3D" id="1.10.287.1260">
    <property type="match status" value="1"/>
</dbReference>
<dbReference type="SUPFAM" id="SSF82689">
    <property type="entry name" value="Mechanosensitive channel protein MscS (YggB), C-terminal domain"/>
    <property type="match status" value="1"/>
</dbReference>
<dbReference type="InterPro" id="IPR006685">
    <property type="entry name" value="MscS_channel_2nd"/>
</dbReference>
<dbReference type="InterPro" id="IPR023408">
    <property type="entry name" value="MscS_beta-dom_sf"/>
</dbReference>
<evidence type="ECO:0000256" key="5">
    <source>
        <dbReference type="ARBA" id="ARBA00022989"/>
    </source>
</evidence>
<accession>A0A087MLT0</accession>
<evidence type="ECO:0000259" key="10">
    <source>
        <dbReference type="Pfam" id="PF21082"/>
    </source>
</evidence>
<dbReference type="Pfam" id="PF00924">
    <property type="entry name" value="MS_channel_2nd"/>
    <property type="match status" value="1"/>
</dbReference>
<dbReference type="SUPFAM" id="SSF82861">
    <property type="entry name" value="Mechanosensitive channel protein MscS (YggB), transmembrane region"/>
    <property type="match status" value="1"/>
</dbReference>